<proteinExistence type="predicted"/>
<reference evidence="1 2" key="1">
    <citation type="journal article" date="2011" name="PLoS Genet.">
        <title>Comparative genomic analysis of human fungal pathogens causing paracoccidioidomycosis.</title>
        <authorList>
            <person name="Desjardins C.A."/>
            <person name="Champion M.D."/>
            <person name="Holder J.W."/>
            <person name="Muszewska A."/>
            <person name="Goldberg J."/>
            <person name="Bailao A.M."/>
            <person name="Brigido M.M."/>
            <person name="Ferreira M.E."/>
            <person name="Garcia A.M."/>
            <person name="Grynberg M."/>
            <person name="Gujja S."/>
            <person name="Heiman D.I."/>
            <person name="Henn M.R."/>
            <person name="Kodira C.D."/>
            <person name="Leon-Narvaez H."/>
            <person name="Longo L.V."/>
            <person name="Ma L.J."/>
            <person name="Malavazi I."/>
            <person name="Matsuo A.L."/>
            <person name="Morais F.V."/>
            <person name="Pereira M."/>
            <person name="Rodriguez-Brito S."/>
            <person name="Sakthikumar S."/>
            <person name="Salem-Izacc S.M."/>
            <person name="Sykes S.M."/>
            <person name="Teixeira M.M."/>
            <person name="Vallejo M.C."/>
            <person name="Walter M.E."/>
            <person name="Yandava C."/>
            <person name="Young S."/>
            <person name="Zeng Q."/>
            <person name="Zucker J."/>
            <person name="Felipe M.S."/>
            <person name="Goldman G.H."/>
            <person name="Haas B.J."/>
            <person name="McEwen J.G."/>
            <person name="Nino-Vega G."/>
            <person name="Puccia R."/>
            <person name="San-Blas G."/>
            <person name="Soares C.M."/>
            <person name="Birren B.W."/>
            <person name="Cuomo C.A."/>
        </authorList>
    </citation>
    <scope>NUCLEOTIDE SEQUENCE [LARGE SCALE GENOMIC DNA]</scope>
    <source>
        <strain evidence="2">ATCC MYA-826 / Pb01</strain>
    </source>
</reference>
<dbReference type="EMBL" id="KN294009">
    <property type="protein sequence ID" value="EEH35435.2"/>
    <property type="molecule type" value="Genomic_DNA"/>
</dbReference>
<gene>
    <name evidence="1" type="ORF">PAAG_06482</name>
</gene>
<dbReference type="Proteomes" id="UP000002059">
    <property type="component" value="Partially assembled WGS sequence"/>
</dbReference>
<accession>C1H6U1</accession>
<dbReference type="AlphaFoldDB" id="C1H6U1"/>
<dbReference type="HOGENOM" id="CLU_1825860_0_0_1"/>
<dbReference type="KEGG" id="pbl:PAAG_06482"/>
<dbReference type="VEuPathDB" id="FungiDB:PAAG_06482"/>
<name>C1H6U1_PARBA</name>
<sequence length="141" mass="14962">MLRPTGPLKLPETLAAKSICSPEVPLVEAAAGGEIKAGARACGKKSSLGTMAPENVELFVHYSSVLRTSISFKFGNAKRVGSVHHAVASFLAAACVETGAGVKTHILLCPLCFGLRGEERLCAQQTFLNQKVFFSRETTLD</sequence>
<keyword evidence="2" id="KW-1185">Reference proteome</keyword>
<evidence type="ECO:0000313" key="1">
    <source>
        <dbReference type="EMBL" id="EEH35435.2"/>
    </source>
</evidence>
<protein>
    <submittedName>
        <fullName evidence="1">Uncharacterized protein</fullName>
    </submittedName>
</protein>
<evidence type="ECO:0000313" key="2">
    <source>
        <dbReference type="Proteomes" id="UP000002059"/>
    </source>
</evidence>
<organism evidence="1 2">
    <name type="scientific">Paracoccidioides lutzii (strain ATCC MYA-826 / Pb01)</name>
    <name type="common">Paracoccidioides brasiliensis</name>
    <dbReference type="NCBI Taxonomy" id="502779"/>
    <lineage>
        <taxon>Eukaryota</taxon>
        <taxon>Fungi</taxon>
        <taxon>Dikarya</taxon>
        <taxon>Ascomycota</taxon>
        <taxon>Pezizomycotina</taxon>
        <taxon>Eurotiomycetes</taxon>
        <taxon>Eurotiomycetidae</taxon>
        <taxon>Onygenales</taxon>
        <taxon>Ajellomycetaceae</taxon>
        <taxon>Paracoccidioides</taxon>
    </lineage>
</organism>
<dbReference type="GeneID" id="9094829"/>
<dbReference type="RefSeq" id="XP_002791743.2">
    <property type="nucleotide sequence ID" value="XM_002791697.2"/>
</dbReference>